<dbReference type="AlphaFoldDB" id="C3ZCR0"/>
<dbReference type="Gene3D" id="2.60.120.290">
    <property type="entry name" value="Spermadhesin, CUB domain"/>
    <property type="match status" value="1"/>
</dbReference>
<dbReference type="PROSITE" id="PS01180">
    <property type="entry name" value="CUB"/>
    <property type="match status" value="1"/>
</dbReference>
<protein>
    <recommendedName>
        <fullName evidence="3">CUB domain-containing protein</fullName>
    </recommendedName>
</protein>
<dbReference type="EMBL" id="GG666609">
    <property type="protein sequence ID" value="EEN49654.1"/>
    <property type="molecule type" value="Genomic_DNA"/>
</dbReference>
<dbReference type="InterPro" id="IPR000859">
    <property type="entry name" value="CUB_dom"/>
</dbReference>
<keyword evidence="1" id="KW-1015">Disulfide bond</keyword>
<organism>
    <name type="scientific">Branchiostoma floridae</name>
    <name type="common">Florida lancelet</name>
    <name type="synonym">Amphioxus</name>
    <dbReference type="NCBI Taxonomy" id="7739"/>
    <lineage>
        <taxon>Eukaryota</taxon>
        <taxon>Metazoa</taxon>
        <taxon>Chordata</taxon>
        <taxon>Cephalochordata</taxon>
        <taxon>Leptocardii</taxon>
        <taxon>Amphioxiformes</taxon>
        <taxon>Branchiostomatidae</taxon>
        <taxon>Branchiostoma</taxon>
    </lineage>
</organism>
<evidence type="ECO:0000313" key="4">
    <source>
        <dbReference type="EMBL" id="EEN49654.1"/>
    </source>
</evidence>
<dbReference type="InParanoid" id="C3ZCR0"/>
<name>C3ZCR0_BRAFL</name>
<proteinExistence type="predicted"/>
<dbReference type="InterPro" id="IPR035914">
    <property type="entry name" value="Sperma_CUB_dom_sf"/>
</dbReference>
<feature type="domain" description="CUB" evidence="3">
    <location>
        <begin position="1"/>
        <end position="99"/>
    </location>
</feature>
<dbReference type="SUPFAM" id="SSF49854">
    <property type="entry name" value="Spermadhesin, CUB domain"/>
    <property type="match status" value="1"/>
</dbReference>
<sequence>MTEDDRICTWTIRLPLSRGIKIILYGFDLNFEKTGVGPTNDALQIYMDESCNTLLRNYEGNYTDADLIHVPSNKACIKFLRRTEQNYQHNGFSLGYEANTAGVLSDEPIPDYRQIVDEWRNSNSPLMPHEGIVLLFRPFSGYPGFVLSLFKPFSGYTGFVLSLSKPFSGYPGSVLLFKPFSGYPGFVLLFKPFPGYPGCGPGLV</sequence>
<reference evidence="4" key="1">
    <citation type="journal article" date="2008" name="Nature">
        <title>The amphioxus genome and the evolution of the chordate karyotype.</title>
        <authorList>
            <consortium name="US DOE Joint Genome Institute (JGI-PGF)"/>
            <person name="Putnam N.H."/>
            <person name="Butts T."/>
            <person name="Ferrier D.E.K."/>
            <person name="Furlong R.F."/>
            <person name="Hellsten U."/>
            <person name="Kawashima T."/>
            <person name="Robinson-Rechavi M."/>
            <person name="Shoguchi E."/>
            <person name="Terry A."/>
            <person name="Yu J.-K."/>
            <person name="Benito-Gutierrez E.L."/>
            <person name="Dubchak I."/>
            <person name="Garcia-Fernandez J."/>
            <person name="Gibson-Brown J.J."/>
            <person name="Grigoriev I.V."/>
            <person name="Horton A.C."/>
            <person name="de Jong P.J."/>
            <person name="Jurka J."/>
            <person name="Kapitonov V.V."/>
            <person name="Kohara Y."/>
            <person name="Kuroki Y."/>
            <person name="Lindquist E."/>
            <person name="Lucas S."/>
            <person name="Osoegawa K."/>
            <person name="Pennacchio L.A."/>
            <person name="Salamov A.A."/>
            <person name="Satou Y."/>
            <person name="Sauka-Spengler T."/>
            <person name="Schmutz J."/>
            <person name="Shin-I T."/>
            <person name="Toyoda A."/>
            <person name="Bronner-Fraser M."/>
            <person name="Fujiyama A."/>
            <person name="Holland L.Z."/>
            <person name="Holland P.W.H."/>
            <person name="Satoh N."/>
            <person name="Rokhsar D.S."/>
        </authorList>
    </citation>
    <scope>NUCLEOTIDE SEQUENCE [LARGE SCALE GENOMIC DNA]</scope>
    <source>
        <strain evidence="4">S238N-H82</strain>
        <tissue evidence="4">Testes</tissue>
    </source>
</reference>
<evidence type="ECO:0000256" key="1">
    <source>
        <dbReference type="ARBA" id="ARBA00023157"/>
    </source>
</evidence>
<dbReference type="Pfam" id="PF00431">
    <property type="entry name" value="CUB"/>
    <property type="match status" value="1"/>
</dbReference>
<comment type="caution">
    <text evidence="2">Lacks conserved residue(s) required for the propagation of feature annotation.</text>
</comment>
<evidence type="ECO:0000256" key="2">
    <source>
        <dbReference type="PROSITE-ProRule" id="PRU00059"/>
    </source>
</evidence>
<evidence type="ECO:0000259" key="3">
    <source>
        <dbReference type="PROSITE" id="PS01180"/>
    </source>
</evidence>
<gene>
    <name evidence="4" type="ORF">BRAFLDRAFT_88127</name>
</gene>
<accession>C3ZCR0</accession>